<feature type="domain" description="SpaA-like prealbumin fold" evidence="7">
    <location>
        <begin position="859"/>
        <end position="956"/>
    </location>
</feature>
<evidence type="ECO:0000259" key="8">
    <source>
        <dbReference type="Pfam" id="PF20610"/>
    </source>
</evidence>
<feature type="compositionally biased region" description="Low complexity" evidence="4">
    <location>
        <begin position="170"/>
        <end position="187"/>
    </location>
</feature>
<dbReference type="PANTHER" id="PTHR36108:SF13">
    <property type="entry name" value="COLOSSIN-B-RELATED"/>
    <property type="match status" value="1"/>
</dbReference>
<evidence type="ECO:0000256" key="6">
    <source>
        <dbReference type="SAM" id="SignalP"/>
    </source>
</evidence>
<keyword evidence="5" id="KW-1133">Transmembrane helix</keyword>
<feature type="domain" description="SpaA-like prealbumin fold" evidence="7">
    <location>
        <begin position="999"/>
        <end position="1083"/>
    </location>
</feature>
<dbReference type="InterPro" id="IPR013783">
    <property type="entry name" value="Ig-like_fold"/>
</dbReference>
<feature type="region of interest" description="Disordered" evidence="4">
    <location>
        <begin position="141"/>
        <end position="227"/>
    </location>
</feature>
<evidence type="ECO:0000259" key="7">
    <source>
        <dbReference type="Pfam" id="PF17802"/>
    </source>
</evidence>
<dbReference type="InterPro" id="IPR041033">
    <property type="entry name" value="SpaA_PFL_dom_1"/>
</dbReference>
<feature type="compositionally biased region" description="Acidic residues" evidence="4">
    <location>
        <begin position="160"/>
        <end position="169"/>
    </location>
</feature>
<dbReference type="RefSeq" id="WP_117994234.1">
    <property type="nucleotide sequence ID" value="NZ_QRXR01000015.1"/>
</dbReference>
<dbReference type="SUPFAM" id="SSF117074">
    <property type="entry name" value="Hypothetical protein PA1324"/>
    <property type="match status" value="1"/>
</dbReference>
<feature type="compositionally biased region" description="Acidic residues" evidence="4">
    <location>
        <begin position="202"/>
        <end position="223"/>
    </location>
</feature>
<feature type="domain" description="SpaA-like prealbumin fold" evidence="7">
    <location>
        <begin position="532"/>
        <end position="621"/>
    </location>
</feature>
<feature type="domain" description="SpaA-like prealbumin fold" evidence="7">
    <location>
        <begin position="646"/>
        <end position="727"/>
    </location>
</feature>
<accession>A0A412RKN3</accession>
<dbReference type="PANTHER" id="PTHR36108">
    <property type="entry name" value="COLOSSIN-B-RELATED"/>
    <property type="match status" value="1"/>
</dbReference>
<keyword evidence="5" id="KW-0812">Transmembrane</keyword>
<dbReference type="Gene3D" id="2.60.40.10">
    <property type="entry name" value="Immunoglobulins"/>
    <property type="match status" value="11"/>
</dbReference>
<organism evidence="9 10">
    <name type="scientific">Agathobacter rectalis</name>
    <dbReference type="NCBI Taxonomy" id="39491"/>
    <lineage>
        <taxon>Bacteria</taxon>
        <taxon>Bacillati</taxon>
        <taxon>Bacillota</taxon>
        <taxon>Clostridia</taxon>
        <taxon>Lachnospirales</taxon>
        <taxon>Lachnospiraceae</taxon>
        <taxon>Agathobacter</taxon>
    </lineage>
</organism>
<feature type="domain" description="SpaA-like prealbumin fold" evidence="7">
    <location>
        <begin position="1629"/>
        <end position="1712"/>
    </location>
</feature>
<sequence length="1757" mass="192005">MKMKRNMKRIVSGLLAAVTILSGALSPLAASATETGQEEKKPSVYEEVKDQLDEDEVVTAHDYEVAVGSDFDITFDFTGIDIIDDNKVKVTFEEAKNTKGEDFSTDHADTYKAVYYVEPQTTDHPVYQISRNVSVKDTGAVLRSSVETESESQDSGQTEESQDDGEDASQTESQETEQQTEPQTEPQTDGEPDSSLQTEGLTETELDEALEEAETQDTVDEESGLSVSDVMEQAVEEEVGLFALEAGESVTFMASARANTGNLSVTVTKGSWYYYADYGLGTYLTCPYTVQFGNITATAYCVQPSKPGPGDGVYTINKLSDGKTLAKVCYYGTKASGENGFFDEKHPDFSTGKRFIITHLAAAYANGSGDAFSGTNSTGQALAMELYNYCVSQPDIPDVAMSFSDADVTAYIDGNSQRTKEITFNADELQTITMKLPNGVKFHNVTTGKTSAAGASVEVSGGTKFYLSAPLTQAEDVKDAWSVTMKGSITKDFSAYKITTGSGTQDLALVFGEGVDDEKYVDFKVSWVKVATVEIIKKDSQTGNGLAGAVYGIYSDKDCTKLIAQMPATDSNGASSLMITKTQDTVYLKEISVPAGYLIDTKAYGVKLVLGKTVTQNVTDERVRGTIHLVKKDKETGEVTQGDAVFEGAVYGLFAREDIVHPDGKTGVLYKAGTQVTTLTVDAKGNASVEDLYLGKYYVKELTPPVGYLADEKEHDIDVSYEGDKVKTVERTAESPEQVIKQPFQVIKAANNGKTDADLLSGAGFSAYLVSSLKTKADGSYDFASAEPVVLTADGKTEMFTDEKGYACSIPIPYGTYVVRETTTPHNFTPVDDFMVTISENKTEPQTWRVLLDDEFEAKLKIIKKDDETKQPVLVPNTEFKVYDLDNGKYVEQVTTYPHTTVHKSYFTNEEGYLILPENLQPGNYRIEEVTAPDGYTLNTGYVEIKVDSNTAYQVDGVSKDAIIEVAYENHPAKGELVIHKDGEVLSGFDKDFYYEAADLAGAVFKVYATEDIYTADHQTGESGNRNLEYASGALVATVTTDGEGKAVIEDLPLGKYRIEEVTAPEGYVLNASSKEVEFVYEGQDTPVITETAEFTNDRQKVSITVEKQDAENGAVVAGAEFGLYNAEDIVSGDKTLVTADTLLETVTSDEKGQAAFTLDLPLGKYYVKELAAPAGFVSSDEILAFDASYQGQDIPVVKLESVKKNEPTTVEITKSDITTGVELSGASLSVIDKDGNTVDSWVSVKDEPHVMKRLTAGETYTLRESFAPFGYLKTTNITFTVEDTAEIQKVEMKDEVPTATLIVNKKGEFLDSVTLVSQVKGVVEHIFNYITGNLTDVTFEIYAAEDIKAADGVSEDHYKKDELVETVTTDETGIAKVENLPVGKYYVVEVGTAYGYVLDGEPRYVDLTYRDQDTPVVVYDEDWQNNRQRAVVSVLKKEKDSDRVLEGAIFGLYTKEDILSASGKVLIEADTVIELKSTDAEGKITFVADLPVDGKYYVKEFYAPAGFATTDEVKEFTFEYQGGDTAEVSYAFTFEDEPTTVEVTKSDLTTGEELPGAKLQVVDESGKIVDEWVSEKEPHVIKELAVGKTYTLVETKPADGYVTAERVEFTIEDTVEIQKVKMEDDVSKVEISKTDITGKKELPGAKLTILDSEGKVVESWVSSDKPHYIEKLPIGTYTLHEEQAPDGYLVAEDITFEVKDTAEIQKVIMKDEAKPTDVPKTGDETNLWIPVILMLLSAAGLAGFAVSRRKKKHKNG</sequence>
<protein>
    <submittedName>
        <fullName evidence="9">LPXTG cell wall anchor domain-containing protein</fullName>
    </submittedName>
</protein>
<evidence type="ECO:0000256" key="1">
    <source>
        <dbReference type="ARBA" id="ARBA00007257"/>
    </source>
</evidence>
<name>A0A412RKN3_9FIRM</name>
<feature type="domain" description="SpaA-like prealbumin fold" evidence="7">
    <location>
        <begin position="1103"/>
        <end position="1192"/>
    </location>
</feature>
<dbReference type="Pfam" id="PF20610">
    <property type="entry name" value="TED_2"/>
    <property type="match status" value="1"/>
</dbReference>
<keyword evidence="3 6" id="KW-0732">Signal</keyword>
<dbReference type="Pfam" id="PF17802">
    <property type="entry name" value="SpaA"/>
    <property type="match status" value="11"/>
</dbReference>
<feature type="domain" description="Thioester" evidence="8">
    <location>
        <begin position="265"/>
        <end position="397"/>
    </location>
</feature>
<gene>
    <name evidence="9" type="ORF">DWW89_10275</name>
</gene>
<feature type="chain" id="PRO_5018995150" evidence="6">
    <location>
        <begin position="33"/>
        <end position="1757"/>
    </location>
</feature>
<proteinExistence type="inferred from homology"/>
<feature type="domain" description="SpaA-like prealbumin fold" evidence="7">
    <location>
        <begin position="1210"/>
        <end position="1296"/>
    </location>
</feature>
<keyword evidence="2" id="KW-0964">Secreted</keyword>
<dbReference type="EMBL" id="QRXR01000015">
    <property type="protein sequence ID" value="RGU23085.1"/>
    <property type="molecule type" value="Genomic_DNA"/>
</dbReference>
<comment type="caution">
    <text evidence="9">The sequence shown here is derived from an EMBL/GenBank/DDBJ whole genome shotgun (WGS) entry which is preliminary data.</text>
</comment>
<evidence type="ECO:0000313" key="9">
    <source>
        <dbReference type="EMBL" id="RGU23085.1"/>
    </source>
</evidence>
<feature type="transmembrane region" description="Helical" evidence="5">
    <location>
        <begin position="1728"/>
        <end position="1747"/>
    </location>
</feature>
<feature type="domain" description="SpaA-like prealbumin fold" evidence="7">
    <location>
        <begin position="1541"/>
        <end position="1625"/>
    </location>
</feature>
<dbReference type="NCBIfam" id="TIGR01167">
    <property type="entry name" value="LPXTG_anchor"/>
    <property type="match status" value="1"/>
</dbReference>
<evidence type="ECO:0000256" key="4">
    <source>
        <dbReference type="SAM" id="MobiDB-lite"/>
    </source>
</evidence>
<evidence type="ECO:0000256" key="3">
    <source>
        <dbReference type="ARBA" id="ARBA00022729"/>
    </source>
</evidence>
<evidence type="ECO:0000256" key="5">
    <source>
        <dbReference type="SAM" id="Phobius"/>
    </source>
</evidence>
<dbReference type="InterPro" id="IPR046751">
    <property type="entry name" value="TED_2"/>
</dbReference>
<comment type="similarity">
    <text evidence="1">Belongs to the serine-aspartate repeat-containing protein (SDr) family.</text>
</comment>
<evidence type="ECO:0000256" key="2">
    <source>
        <dbReference type="ARBA" id="ARBA00022525"/>
    </source>
</evidence>
<evidence type="ECO:0000313" key="10">
    <source>
        <dbReference type="Proteomes" id="UP000283765"/>
    </source>
</evidence>
<feature type="signal peptide" evidence="6">
    <location>
        <begin position="1"/>
        <end position="32"/>
    </location>
</feature>
<reference evidence="9 10" key="1">
    <citation type="submission" date="2018-08" db="EMBL/GenBank/DDBJ databases">
        <title>A genome reference for cultivated species of the human gut microbiota.</title>
        <authorList>
            <person name="Zou Y."/>
            <person name="Xue W."/>
            <person name="Luo G."/>
        </authorList>
    </citation>
    <scope>NUCLEOTIDE SEQUENCE [LARGE SCALE GENOMIC DNA]</scope>
    <source>
        <strain evidence="9 10">AF17-27</strain>
    </source>
</reference>
<keyword evidence="5" id="KW-0472">Membrane</keyword>
<dbReference type="Proteomes" id="UP000283765">
    <property type="component" value="Unassembled WGS sequence"/>
</dbReference>
<feature type="domain" description="SpaA-like prealbumin fold" evidence="7">
    <location>
        <begin position="1433"/>
        <end position="1526"/>
    </location>
</feature>
<feature type="domain" description="SpaA-like prealbumin fold" evidence="7">
    <location>
        <begin position="1334"/>
        <end position="1417"/>
    </location>
</feature>
<feature type="domain" description="SpaA-like prealbumin fold" evidence="7">
    <location>
        <begin position="774"/>
        <end position="844"/>
    </location>
</feature>